<dbReference type="SMART" id="SM00866">
    <property type="entry name" value="UTRA"/>
    <property type="match status" value="1"/>
</dbReference>
<evidence type="ECO:0000313" key="6">
    <source>
        <dbReference type="Proteomes" id="UP000606889"/>
    </source>
</evidence>
<dbReference type="Pfam" id="PF07702">
    <property type="entry name" value="UTRA"/>
    <property type="match status" value="1"/>
</dbReference>
<name>A0ABR7ECG1_9FIRM</name>
<dbReference type="InterPro" id="IPR050679">
    <property type="entry name" value="Bact_HTH_transcr_reg"/>
</dbReference>
<dbReference type="InterPro" id="IPR036390">
    <property type="entry name" value="WH_DNA-bd_sf"/>
</dbReference>
<dbReference type="InterPro" id="IPR000524">
    <property type="entry name" value="Tscrpt_reg_HTH_GntR"/>
</dbReference>
<feature type="domain" description="HTH gntR-type" evidence="4">
    <location>
        <begin position="4"/>
        <end position="72"/>
    </location>
</feature>
<dbReference type="PROSITE" id="PS50949">
    <property type="entry name" value="HTH_GNTR"/>
    <property type="match status" value="1"/>
</dbReference>
<organism evidence="5 6">
    <name type="scientific">Christensenella tenuis</name>
    <dbReference type="NCBI Taxonomy" id="2763033"/>
    <lineage>
        <taxon>Bacteria</taxon>
        <taxon>Bacillati</taxon>
        <taxon>Bacillota</taxon>
        <taxon>Clostridia</taxon>
        <taxon>Christensenellales</taxon>
        <taxon>Christensenellaceae</taxon>
        <taxon>Christensenella</taxon>
    </lineage>
</organism>
<evidence type="ECO:0000256" key="3">
    <source>
        <dbReference type="ARBA" id="ARBA00023163"/>
    </source>
</evidence>
<proteinExistence type="predicted"/>
<keyword evidence="1" id="KW-0805">Transcription regulation</keyword>
<evidence type="ECO:0000256" key="1">
    <source>
        <dbReference type="ARBA" id="ARBA00023015"/>
    </source>
</evidence>
<gene>
    <name evidence="5" type="ORF">H8S18_00315</name>
</gene>
<protein>
    <submittedName>
        <fullName evidence="5">GntR family transcriptional regulator</fullName>
    </submittedName>
</protein>
<dbReference type="PANTHER" id="PTHR44846">
    <property type="entry name" value="MANNOSYL-D-GLYCERATE TRANSPORT/METABOLISM SYSTEM REPRESSOR MNGR-RELATED"/>
    <property type="match status" value="1"/>
</dbReference>
<keyword evidence="6" id="KW-1185">Reference proteome</keyword>
<dbReference type="InterPro" id="IPR036388">
    <property type="entry name" value="WH-like_DNA-bd_sf"/>
</dbReference>
<dbReference type="EMBL" id="JACOON010000001">
    <property type="protein sequence ID" value="MBC5646789.1"/>
    <property type="molecule type" value="Genomic_DNA"/>
</dbReference>
<dbReference type="InterPro" id="IPR011663">
    <property type="entry name" value="UTRA"/>
</dbReference>
<dbReference type="Pfam" id="PF00392">
    <property type="entry name" value="GntR"/>
    <property type="match status" value="1"/>
</dbReference>
<keyword evidence="3" id="KW-0804">Transcription</keyword>
<reference evidence="5 6" key="1">
    <citation type="submission" date="2020-08" db="EMBL/GenBank/DDBJ databases">
        <title>Genome public.</title>
        <authorList>
            <person name="Liu C."/>
            <person name="Sun Q."/>
        </authorList>
    </citation>
    <scope>NUCLEOTIDE SEQUENCE [LARGE SCALE GENOMIC DNA]</scope>
    <source>
        <strain evidence="5 6">NSJ-35</strain>
    </source>
</reference>
<dbReference type="Proteomes" id="UP000606889">
    <property type="component" value="Unassembled WGS sequence"/>
</dbReference>
<keyword evidence="2" id="KW-0238">DNA-binding</keyword>
<dbReference type="Gene3D" id="3.40.1410.10">
    <property type="entry name" value="Chorismate lyase-like"/>
    <property type="match status" value="1"/>
</dbReference>
<dbReference type="SUPFAM" id="SSF64288">
    <property type="entry name" value="Chorismate lyase-like"/>
    <property type="match status" value="1"/>
</dbReference>
<dbReference type="Gene3D" id="1.10.10.10">
    <property type="entry name" value="Winged helix-like DNA-binding domain superfamily/Winged helix DNA-binding domain"/>
    <property type="match status" value="1"/>
</dbReference>
<evidence type="ECO:0000259" key="4">
    <source>
        <dbReference type="PROSITE" id="PS50949"/>
    </source>
</evidence>
<accession>A0ABR7ECG1</accession>
<dbReference type="SUPFAM" id="SSF46785">
    <property type="entry name" value="Winged helix' DNA-binding domain"/>
    <property type="match status" value="1"/>
</dbReference>
<evidence type="ECO:0000256" key="2">
    <source>
        <dbReference type="ARBA" id="ARBA00023125"/>
    </source>
</evidence>
<dbReference type="SMART" id="SM00345">
    <property type="entry name" value="HTH_GNTR"/>
    <property type="match status" value="1"/>
</dbReference>
<sequence>MPQIPSYRRVYQTIKSRISSGIYRAGTLLPTESELEQEFGVSRTTIRRATRLLTSGGYLKPCQGRGTKVLDCSTSQRLNRIISVTESLPARDFTIATEGCALNVYPLRNRRPKRFTCVQAAEVFRLQRVQYADCNPIALMENYLRVNLVPDFDQHIGAFTNLYSFLEQEYQLIFTSSTDYISASCADFILSQILHAPLGSPLLADQRTTYTEQGPVEFGRTHLVAEQYKYVVHLEGRE</sequence>
<dbReference type="CDD" id="cd07377">
    <property type="entry name" value="WHTH_GntR"/>
    <property type="match status" value="1"/>
</dbReference>
<dbReference type="PANTHER" id="PTHR44846:SF1">
    <property type="entry name" value="MANNOSYL-D-GLYCERATE TRANSPORT_METABOLISM SYSTEM REPRESSOR MNGR-RELATED"/>
    <property type="match status" value="1"/>
</dbReference>
<dbReference type="PRINTS" id="PR00035">
    <property type="entry name" value="HTHGNTR"/>
</dbReference>
<dbReference type="RefSeq" id="WP_186856333.1">
    <property type="nucleotide sequence ID" value="NZ_JACOON010000001.1"/>
</dbReference>
<comment type="caution">
    <text evidence="5">The sequence shown here is derived from an EMBL/GenBank/DDBJ whole genome shotgun (WGS) entry which is preliminary data.</text>
</comment>
<evidence type="ECO:0000313" key="5">
    <source>
        <dbReference type="EMBL" id="MBC5646789.1"/>
    </source>
</evidence>
<dbReference type="InterPro" id="IPR028978">
    <property type="entry name" value="Chorismate_lyase_/UTRA_dom_sf"/>
</dbReference>